<dbReference type="EMBL" id="JAPHEG010000004">
    <property type="protein sequence ID" value="MDF2953749.1"/>
    <property type="molecule type" value="Genomic_DNA"/>
</dbReference>
<name>A0AAE3P5Y4_9BACT</name>
<accession>A0AAE3P5Y4</accession>
<sequence length="142" mass="16903">MSIRKEVLHEADFIKHEGGEIPEVSFWNSFFYLTESSSKGLGLTLTEKELLFLKKAVMERYLKIIKRDLTPDNTEKPFYRGIERAIVNIKRLKKFAEKEGLEKDFKLSLPKIKNWFKIFKTQKPEFQKEKLQELENILRSFS</sequence>
<dbReference type="InterPro" id="IPR057148">
    <property type="entry name" value="DUF7826"/>
</dbReference>
<evidence type="ECO:0000313" key="1">
    <source>
        <dbReference type="EMBL" id="MDF2953749.1"/>
    </source>
</evidence>
<dbReference type="Pfam" id="PF25159">
    <property type="entry name" value="DUF7826"/>
    <property type="match status" value="1"/>
</dbReference>
<evidence type="ECO:0000313" key="2">
    <source>
        <dbReference type="Proteomes" id="UP001144110"/>
    </source>
</evidence>
<organism evidence="1 2">
    <name type="scientific">Candidatus Thermodesulfobacterium syntrophicum</name>
    <dbReference type="NCBI Taxonomy" id="3060442"/>
    <lineage>
        <taxon>Bacteria</taxon>
        <taxon>Pseudomonadati</taxon>
        <taxon>Thermodesulfobacteriota</taxon>
        <taxon>Thermodesulfobacteria</taxon>
        <taxon>Thermodesulfobacteriales</taxon>
        <taxon>Thermodesulfobacteriaceae</taxon>
        <taxon>Thermodesulfobacterium</taxon>
    </lineage>
</organism>
<dbReference type="Proteomes" id="UP001144110">
    <property type="component" value="Unassembled WGS sequence"/>
</dbReference>
<comment type="caution">
    <text evidence="1">The sequence shown here is derived from an EMBL/GenBank/DDBJ whole genome shotgun (WGS) entry which is preliminary data.</text>
</comment>
<proteinExistence type="predicted"/>
<gene>
    <name evidence="1" type="ORF">OD816_000994</name>
</gene>
<dbReference type="AlphaFoldDB" id="A0AAE3P5Y4"/>
<reference evidence="1" key="1">
    <citation type="submission" date="2022-11" db="EMBL/GenBank/DDBJ databases">
        <title>Candidatus Alkanophaga archaea from heated hydrothermal vent sediment oxidize petroleum alkanes.</title>
        <authorList>
            <person name="Zehnle H."/>
            <person name="Laso-Perez R."/>
            <person name="Lipp J."/>
            <person name="Teske A."/>
            <person name="Wegener G."/>
        </authorList>
    </citation>
    <scope>NUCLEOTIDE SEQUENCE</scope>
    <source>
        <strain evidence="1">MCA70</strain>
    </source>
</reference>
<protein>
    <submittedName>
        <fullName evidence="1">Uncharacterized protein</fullName>
    </submittedName>
</protein>